<keyword evidence="2" id="KW-1185">Reference proteome</keyword>
<organism evidence="1 2">
    <name type="scientific">Melastoma candidum</name>
    <dbReference type="NCBI Taxonomy" id="119954"/>
    <lineage>
        <taxon>Eukaryota</taxon>
        <taxon>Viridiplantae</taxon>
        <taxon>Streptophyta</taxon>
        <taxon>Embryophyta</taxon>
        <taxon>Tracheophyta</taxon>
        <taxon>Spermatophyta</taxon>
        <taxon>Magnoliopsida</taxon>
        <taxon>eudicotyledons</taxon>
        <taxon>Gunneridae</taxon>
        <taxon>Pentapetalae</taxon>
        <taxon>rosids</taxon>
        <taxon>malvids</taxon>
        <taxon>Myrtales</taxon>
        <taxon>Melastomataceae</taxon>
        <taxon>Melastomatoideae</taxon>
        <taxon>Melastomateae</taxon>
        <taxon>Melastoma</taxon>
    </lineage>
</organism>
<reference evidence="2" key="1">
    <citation type="journal article" date="2023" name="Front. Plant Sci.">
        <title>Chromosomal-level genome assembly of Melastoma candidum provides insights into trichome evolution.</title>
        <authorList>
            <person name="Zhong Y."/>
            <person name="Wu W."/>
            <person name="Sun C."/>
            <person name="Zou P."/>
            <person name="Liu Y."/>
            <person name="Dai S."/>
            <person name="Zhou R."/>
        </authorList>
    </citation>
    <scope>NUCLEOTIDE SEQUENCE [LARGE SCALE GENOMIC DNA]</scope>
</reference>
<dbReference type="Proteomes" id="UP001057402">
    <property type="component" value="Chromosome 1"/>
</dbReference>
<gene>
    <name evidence="1" type="ORF">MLD38_001741</name>
</gene>
<protein>
    <submittedName>
        <fullName evidence="1">Uncharacterized protein</fullName>
    </submittedName>
</protein>
<proteinExistence type="predicted"/>
<accession>A0ACB9SI59</accession>
<sequence>MKVRPHGCFARARATAVDWMLRAHSFYGFSSLTALLAVDFLDRFLSEFHRQGGEDGVGTEEPWLQPWMPQLTGVACLSLAAKVEETQVPLLLDLQVEESRYVFEAKTVQKMELLVLSMLQWRMNPETSLSFVDYFARRLGLKGQLFREFVRRSELVILNIIPDPRFSCYRPSVMAAAVMLQIMDSFDHCTKSQYQDQLLCILPGTGTDVLDGCCNLVTESAAKTQMLRHRQYANKRKFGAVLVGRSSLGSPSGVINGCFSCSSDSECSSELTTGSFSPSPGPPPKKGRFGDPPKA</sequence>
<comment type="caution">
    <text evidence="1">The sequence shown here is derived from an EMBL/GenBank/DDBJ whole genome shotgun (WGS) entry which is preliminary data.</text>
</comment>
<evidence type="ECO:0000313" key="1">
    <source>
        <dbReference type="EMBL" id="KAI4389524.1"/>
    </source>
</evidence>
<dbReference type="EMBL" id="CM042880">
    <property type="protein sequence ID" value="KAI4389524.1"/>
    <property type="molecule type" value="Genomic_DNA"/>
</dbReference>
<name>A0ACB9SI59_9MYRT</name>
<evidence type="ECO:0000313" key="2">
    <source>
        <dbReference type="Proteomes" id="UP001057402"/>
    </source>
</evidence>